<dbReference type="InterPro" id="IPR001347">
    <property type="entry name" value="SIS_dom"/>
</dbReference>
<dbReference type="RefSeq" id="WP_203968656.1">
    <property type="nucleotide sequence ID" value="NZ_BMNT01000008.1"/>
</dbReference>
<feature type="domain" description="SIS" evidence="1">
    <location>
        <begin position="69"/>
        <end position="228"/>
    </location>
</feature>
<evidence type="ECO:0000313" key="3">
    <source>
        <dbReference type="Proteomes" id="UP000645217"/>
    </source>
</evidence>
<evidence type="ECO:0000313" key="2">
    <source>
        <dbReference type="EMBL" id="GGK75922.1"/>
    </source>
</evidence>
<dbReference type="InterPro" id="IPR046348">
    <property type="entry name" value="SIS_dom_sf"/>
</dbReference>
<comment type="caution">
    <text evidence="2">The sequence shown here is derived from an EMBL/GenBank/DDBJ whole genome shotgun (WGS) entry which is preliminary data.</text>
</comment>
<dbReference type="Gene3D" id="3.40.50.10490">
    <property type="entry name" value="Glucose-6-phosphate isomerase like protein, domain 1"/>
    <property type="match status" value="1"/>
</dbReference>
<dbReference type="EMBL" id="BMNT01000008">
    <property type="protein sequence ID" value="GGK75922.1"/>
    <property type="molecule type" value="Genomic_DNA"/>
</dbReference>
<dbReference type="Proteomes" id="UP000645217">
    <property type="component" value="Unassembled WGS sequence"/>
</dbReference>
<name>A0A917VFR4_9ACTN</name>
<dbReference type="AlphaFoldDB" id="A0A917VFR4"/>
<reference evidence="2" key="1">
    <citation type="journal article" date="2014" name="Int. J. Syst. Evol. Microbiol.">
        <title>Complete genome sequence of Corynebacterium casei LMG S-19264T (=DSM 44701T), isolated from a smear-ripened cheese.</title>
        <authorList>
            <consortium name="US DOE Joint Genome Institute (JGI-PGF)"/>
            <person name="Walter F."/>
            <person name="Albersmeier A."/>
            <person name="Kalinowski J."/>
            <person name="Ruckert C."/>
        </authorList>
    </citation>
    <scope>NUCLEOTIDE SEQUENCE</scope>
    <source>
        <strain evidence="2">JCM 13064</strain>
    </source>
</reference>
<organism evidence="2 3">
    <name type="scientific">Sphaerisporangium melleum</name>
    <dbReference type="NCBI Taxonomy" id="321316"/>
    <lineage>
        <taxon>Bacteria</taxon>
        <taxon>Bacillati</taxon>
        <taxon>Actinomycetota</taxon>
        <taxon>Actinomycetes</taxon>
        <taxon>Streptosporangiales</taxon>
        <taxon>Streptosporangiaceae</taxon>
        <taxon>Sphaerisporangium</taxon>
    </lineage>
</organism>
<proteinExistence type="predicted"/>
<gene>
    <name evidence="2" type="primary">gmhA</name>
    <name evidence="2" type="ORF">GCM10007964_18400</name>
</gene>
<dbReference type="GO" id="GO:1901135">
    <property type="term" value="P:carbohydrate derivative metabolic process"/>
    <property type="evidence" value="ECO:0007669"/>
    <property type="project" value="InterPro"/>
</dbReference>
<dbReference type="InterPro" id="IPR050099">
    <property type="entry name" value="SIS_GmhA/DiaA_subfam"/>
</dbReference>
<sequence length="250" mass="26207">MGGADEAAEGMRRLYPFLRGPGEGTAGERAELEEQAVRSTVTKAGEILRLRAQVGEMHAERLAACARDMAGRFAAGGRLFTFGNGGSSTDAQEVATLHLRPRFGRPLPALALTSDVAVVTALSNDVGFDVVFARQIAALARPGDIAFGLSTSGGSANLVQAFEEARGRGLLTIGLAGYQGGRFAELAELDVLDHLFVIPSTSVHRIQEAQTTIYHVLWEVTQHLLDGPAAPVAGQVARPGAKAPADAGHE</sequence>
<dbReference type="PROSITE" id="PS51464">
    <property type="entry name" value="SIS"/>
    <property type="match status" value="1"/>
</dbReference>
<keyword evidence="3" id="KW-1185">Reference proteome</keyword>
<dbReference type="PANTHER" id="PTHR30390">
    <property type="entry name" value="SEDOHEPTULOSE 7-PHOSPHATE ISOMERASE / DNAA INITIATOR-ASSOCIATING FACTOR FOR REPLICATION INITIATION"/>
    <property type="match status" value="1"/>
</dbReference>
<protein>
    <submittedName>
        <fullName evidence="2">Phosphoheptose isomerase</fullName>
    </submittedName>
</protein>
<dbReference type="Pfam" id="PF13580">
    <property type="entry name" value="SIS_2"/>
    <property type="match status" value="1"/>
</dbReference>
<dbReference type="GO" id="GO:0016853">
    <property type="term" value="F:isomerase activity"/>
    <property type="evidence" value="ECO:0007669"/>
    <property type="project" value="UniProtKB-KW"/>
</dbReference>
<keyword evidence="2" id="KW-0413">Isomerase</keyword>
<dbReference type="InterPro" id="IPR035461">
    <property type="entry name" value="GmhA/DiaA"/>
</dbReference>
<dbReference type="GO" id="GO:0097367">
    <property type="term" value="F:carbohydrate derivative binding"/>
    <property type="evidence" value="ECO:0007669"/>
    <property type="project" value="InterPro"/>
</dbReference>
<dbReference type="CDD" id="cd05006">
    <property type="entry name" value="SIS_GmhA"/>
    <property type="match status" value="1"/>
</dbReference>
<dbReference type="SUPFAM" id="SSF53697">
    <property type="entry name" value="SIS domain"/>
    <property type="match status" value="1"/>
</dbReference>
<accession>A0A917VFR4</accession>
<reference evidence="2" key="2">
    <citation type="submission" date="2020-09" db="EMBL/GenBank/DDBJ databases">
        <authorList>
            <person name="Sun Q."/>
            <person name="Ohkuma M."/>
        </authorList>
    </citation>
    <scope>NUCLEOTIDE SEQUENCE</scope>
    <source>
        <strain evidence="2">JCM 13064</strain>
    </source>
</reference>
<evidence type="ECO:0000259" key="1">
    <source>
        <dbReference type="PROSITE" id="PS51464"/>
    </source>
</evidence>